<dbReference type="Pfam" id="PF10698">
    <property type="entry name" value="DUF2505"/>
    <property type="match status" value="1"/>
</dbReference>
<keyword evidence="2" id="KW-1185">Reference proteome</keyword>
<reference evidence="1 2" key="1">
    <citation type="submission" date="2019-03" db="EMBL/GenBank/DDBJ databases">
        <title>Genomic Encyclopedia of Type Strains, Phase IV (KMG-IV): sequencing the most valuable type-strain genomes for metagenomic binning, comparative biology and taxonomic classification.</title>
        <authorList>
            <person name="Goeker M."/>
        </authorList>
    </citation>
    <scope>NUCLEOTIDE SEQUENCE [LARGE SCALE GENOMIC DNA]</scope>
    <source>
        <strain evidence="1 2">DSM 26377</strain>
    </source>
</reference>
<dbReference type="Proteomes" id="UP000295341">
    <property type="component" value="Unassembled WGS sequence"/>
</dbReference>
<gene>
    <name evidence="1" type="ORF">DFR24_0285</name>
</gene>
<evidence type="ECO:0000313" key="1">
    <source>
        <dbReference type="EMBL" id="TDU30928.1"/>
    </source>
</evidence>
<dbReference type="EMBL" id="SOBT01000008">
    <property type="protein sequence ID" value="TDU30928.1"/>
    <property type="molecule type" value="Genomic_DNA"/>
</dbReference>
<dbReference type="RefSeq" id="WP_162850961.1">
    <property type="nucleotide sequence ID" value="NZ_MWIN01000022.1"/>
</dbReference>
<sequence length="161" mass="18022">MKHEIRSRYPVSSEVVMRMFADPAFHTAKLQGLGLKSYKVLDQQAKGDEFRIKIERKVPLDAPALVKKVVPAETSATSEERWNLKTRKGKVSIDPGIPVDMSCEVSMADIGAECVVTYVWDVRARIPLIGGPLERFICSDLESKMVDETRVTASLIPQYRG</sequence>
<evidence type="ECO:0000313" key="2">
    <source>
        <dbReference type="Proteomes" id="UP000295341"/>
    </source>
</evidence>
<name>A0A4S3K1T8_9GAMM</name>
<comment type="caution">
    <text evidence="1">The sequence shown here is derived from an EMBL/GenBank/DDBJ whole genome shotgun (WGS) entry which is preliminary data.</text>
</comment>
<accession>A0A4S3K1T8</accession>
<proteinExistence type="predicted"/>
<dbReference type="InterPro" id="IPR019639">
    <property type="entry name" value="DUF2505"/>
</dbReference>
<organism evidence="1 2">
    <name type="scientific">Panacagrimonas perspica</name>
    <dbReference type="NCBI Taxonomy" id="381431"/>
    <lineage>
        <taxon>Bacteria</taxon>
        <taxon>Pseudomonadati</taxon>
        <taxon>Pseudomonadota</taxon>
        <taxon>Gammaproteobacteria</taxon>
        <taxon>Nevskiales</taxon>
        <taxon>Nevskiaceae</taxon>
        <taxon>Panacagrimonas</taxon>
    </lineage>
</organism>
<protein>
    <submittedName>
        <fullName evidence="1">Uncharacterized protein DUF2505</fullName>
    </submittedName>
</protein>
<dbReference type="AlphaFoldDB" id="A0A4S3K1T8"/>